<reference evidence="1 2" key="1">
    <citation type="submission" date="2016-06" db="EMBL/GenBank/DDBJ databases">
        <authorList>
            <person name="Kjaerup R.B."/>
            <person name="Dalgaard T.S."/>
            <person name="Juul-Madsen H.R."/>
        </authorList>
    </citation>
    <scope>NUCLEOTIDE SEQUENCE [LARGE SCALE GENOMIC DNA]</scope>
    <source>
        <strain evidence="1">3</strain>
    </source>
</reference>
<gene>
    <name evidence="1" type="ORF">ACCAA_20206</name>
</gene>
<dbReference type="Proteomes" id="UP000199169">
    <property type="component" value="Unassembled WGS sequence"/>
</dbReference>
<organism evidence="1 2">
    <name type="scientific">Candidatus Accumulibacter aalborgensis</name>
    <dbReference type="NCBI Taxonomy" id="1860102"/>
    <lineage>
        <taxon>Bacteria</taxon>
        <taxon>Pseudomonadati</taxon>
        <taxon>Pseudomonadota</taxon>
        <taxon>Betaproteobacteria</taxon>
        <taxon>Candidatus Accumulibacter</taxon>
    </lineage>
</organism>
<dbReference type="AlphaFoldDB" id="A0A1A8XMK1"/>
<evidence type="ECO:0000313" key="1">
    <source>
        <dbReference type="EMBL" id="SBT05173.1"/>
    </source>
</evidence>
<name>A0A1A8XMK1_9PROT</name>
<evidence type="ECO:0008006" key="3">
    <source>
        <dbReference type="Google" id="ProtNLM"/>
    </source>
</evidence>
<dbReference type="EMBL" id="FLQX01000094">
    <property type="protein sequence ID" value="SBT05173.1"/>
    <property type="molecule type" value="Genomic_DNA"/>
</dbReference>
<sequence length="56" mass="6208">MLANTLRKLGRLDAAREEIGRAIDCCSPFGHAVEPWRAWDILAKIERTAGNACLAR</sequence>
<proteinExistence type="predicted"/>
<dbReference type="STRING" id="1860102.ACCAA_20206"/>
<accession>A0A1A8XMK1</accession>
<protein>
    <recommendedName>
        <fullName evidence="3">Tetratricopeptide repeat protein</fullName>
    </recommendedName>
</protein>
<evidence type="ECO:0000313" key="2">
    <source>
        <dbReference type="Proteomes" id="UP000199169"/>
    </source>
</evidence>
<keyword evidence="2" id="KW-1185">Reference proteome</keyword>